<protein>
    <submittedName>
        <fullName evidence="3">Cysteine hydrolase</fullName>
    </submittedName>
</protein>
<dbReference type="EMBL" id="JAGKQQ010000001">
    <property type="protein sequence ID" value="MBP3959509.1"/>
    <property type="molecule type" value="Genomic_DNA"/>
</dbReference>
<reference evidence="3 4" key="1">
    <citation type="submission" date="2021-04" db="EMBL/GenBank/DDBJ databases">
        <authorList>
            <person name="Ivanova A."/>
        </authorList>
    </citation>
    <scope>NUCLEOTIDE SEQUENCE [LARGE SCALE GENOMIC DNA]</scope>
    <source>
        <strain evidence="3 4">G18</strain>
    </source>
</reference>
<keyword evidence="1 3" id="KW-0378">Hydrolase</keyword>
<gene>
    <name evidence="3" type="ORF">J8F10_30055</name>
</gene>
<dbReference type="CDD" id="cd01014">
    <property type="entry name" value="nicotinamidase_related"/>
    <property type="match status" value="1"/>
</dbReference>
<accession>A0ABS5C0M6</accession>
<evidence type="ECO:0000313" key="4">
    <source>
        <dbReference type="Proteomes" id="UP000676565"/>
    </source>
</evidence>
<keyword evidence="4" id="KW-1185">Reference proteome</keyword>
<dbReference type="InterPro" id="IPR000868">
    <property type="entry name" value="Isochorismatase-like_dom"/>
</dbReference>
<dbReference type="InterPro" id="IPR036380">
    <property type="entry name" value="Isochorismatase-like_sf"/>
</dbReference>
<name>A0ABS5C0M6_9BACT</name>
<dbReference type="InterPro" id="IPR050272">
    <property type="entry name" value="Isochorismatase-like_hydrls"/>
</dbReference>
<dbReference type="Proteomes" id="UP000676565">
    <property type="component" value="Unassembled WGS sequence"/>
</dbReference>
<comment type="caution">
    <text evidence="3">The sequence shown here is derived from an EMBL/GenBank/DDBJ whole genome shotgun (WGS) entry which is preliminary data.</text>
</comment>
<proteinExistence type="predicted"/>
<evidence type="ECO:0000256" key="1">
    <source>
        <dbReference type="ARBA" id="ARBA00022801"/>
    </source>
</evidence>
<evidence type="ECO:0000313" key="3">
    <source>
        <dbReference type="EMBL" id="MBP3959509.1"/>
    </source>
</evidence>
<dbReference type="Gene3D" id="3.40.50.850">
    <property type="entry name" value="Isochorismatase-like"/>
    <property type="match status" value="1"/>
</dbReference>
<dbReference type="PANTHER" id="PTHR43540:SF1">
    <property type="entry name" value="ISOCHORISMATASE HYDROLASE"/>
    <property type="match status" value="1"/>
</dbReference>
<dbReference type="RefSeq" id="WP_210660180.1">
    <property type="nucleotide sequence ID" value="NZ_JAGKQQ010000001.1"/>
</dbReference>
<dbReference type="PANTHER" id="PTHR43540">
    <property type="entry name" value="PEROXYUREIDOACRYLATE/UREIDOACRYLATE AMIDOHYDROLASE-RELATED"/>
    <property type="match status" value="1"/>
</dbReference>
<sequence length="184" mass="19586">MPKRALVLIDIQHDYFPGGKWTLSGIDTAADNAAKVLAAARKTGDLVVHVRHEFPSADAPFFTPGSAGAQIHPKVRNLDGEPVVLKHHVNSFRETDLKAILDRHGVEEVVICGAMSHMCVDAGTRAASDLGYKCVVVHDACATRDQEFSGAVVPAAQVHAAFMAALQFGYAKLVSADEYVAAAP</sequence>
<dbReference type="GO" id="GO:0016787">
    <property type="term" value="F:hydrolase activity"/>
    <property type="evidence" value="ECO:0007669"/>
    <property type="project" value="UniProtKB-KW"/>
</dbReference>
<dbReference type="Pfam" id="PF00857">
    <property type="entry name" value="Isochorismatase"/>
    <property type="match status" value="1"/>
</dbReference>
<organism evidence="3 4">
    <name type="scientific">Gemmata palustris</name>
    <dbReference type="NCBI Taxonomy" id="2822762"/>
    <lineage>
        <taxon>Bacteria</taxon>
        <taxon>Pseudomonadati</taxon>
        <taxon>Planctomycetota</taxon>
        <taxon>Planctomycetia</taxon>
        <taxon>Gemmatales</taxon>
        <taxon>Gemmataceae</taxon>
        <taxon>Gemmata</taxon>
    </lineage>
</organism>
<evidence type="ECO:0000259" key="2">
    <source>
        <dbReference type="Pfam" id="PF00857"/>
    </source>
</evidence>
<feature type="domain" description="Isochorismatase-like" evidence="2">
    <location>
        <begin position="5"/>
        <end position="149"/>
    </location>
</feature>
<dbReference type="SUPFAM" id="SSF52499">
    <property type="entry name" value="Isochorismatase-like hydrolases"/>
    <property type="match status" value="1"/>
</dbReference>